<name>A0ABZ0PMM5_9PROT</name>
<feature type="domain" description="Nitroreductase" evidence="3">
    <location>
        <begin position="15"/>
        <end position="159"/>
    </location>
</feature>
<dbReference type="InterPro" id="IPR000415">
    <property type="entry name" value="Nitroreductase-like"/>
</dbReference>
<evidence type="ECO:0000256" key="2">
    <source>
        <dbReference type="ARBA" id="ARBA00023002"/>
    </source>
</evidence>
<evidence type="ECO:0000259" key="3">
    <source>
        <dbReference type="Pfam" id="PF00881"/>
    </source>
</evidence>
<keyword evidence="5" id="KW-1185">Reference proteome</keyword>
<dbReference type="CDD" id="cd02138">
    <property type="entry name" value="TdsD-like"/>
    <property type="match status" value="1"/>
</dbReference>
<accession>A0ABZ0PMM5</accession>
<dbReference type="InterPro" id="IPR029479">
    <property type="entry name" value="Nitroreductase"/>
</dbReference>
<evidence type="ECO:0000256" key="1">
    <source>
        <dbReference type="ARBA" id="ARBA00007118"/>
    </source>
</evidence>
<protein>
    <submittedName>
        <fullName evidence="4">Nitroreductase family protein</fullName>
    </submittedName>
</protein>
<reference evidence="4 5" key="1">
    <citation type="submission" date="2023-11" db="EMBL/GenBank/DDBJ databases">
        <title>Arctic aerobic anoxygenic photoheterotroph Sediminicoccus rosea KRV36 adapts its photosynthesis to long days of polar summer.</title>
        <authorList>
            <person name="Tomasch J."/>
            <person name="Kopejtka K."/>
            <person name="Bily T."/>
            <person name="Gardiner A.T."/>
            <person name="Gardian Z."/>
            <person name="Shivaramu S."/>
            <person name="Koblizek M."/>
            <person name="Engelhardt F."/>
            <person name="Kaftan D."/>
        </authorList>
    </citation>
    <scope>NUCLEOTIDE SEQUENCE [LARGE SCALE GENOMIC DNA]</scope>
    <source>
        <strain evidence="4 5">R-30</strain>
    </source>
</reference>
<evidence type="ECO:0000313" key="5">
    <source>
        <dbReference type="Proteomes" id="UP001305521"/>
    </source>
</evidence>
<dbReference type="PANTHER" id="PTHR43673">
    <property type="entry name" value="NAD(P)H NITROREDUCTASE YDGI-RELATED"/>
    <property type="match status" value="1"/>
</dbReference>
<dbReference type="PANTHER" id="PTHR43673:SF10">
    <property type="entry name" value="NADH DEHYDROGENASE_NAD(P)H NITROREDUCTASE XCC3605-RELATED"/>
    <property type="match status" value="1"/>
</dbReference>
<sequence length="194" mass="20782">MDRIAPTEHPVLPAIAARWSPRSYLDTPVTDAQLHAVLEAGRWAASAYNEQPWQYLVTRKNVEPEAYAKLAACLVPFNQGWIGQVPVLMLACARLNSAGNGKPNAWAHYDAGQASGSMAIQAAALGLQLHQMAGFDAAAARAAFNIPEDVAPIAAMVLGTPGPASALPEQLAQRETAPRVRKPAKELFFFGQWG</sequence>
<dbReference type="Proteomes" id="UP001305521">
    <property type="component" value="Chromosome"/>
</dbReference>
<dbReference type="Gene3D" id="3.40.109.10">
    <property type="entry name" value="NADH Oxidase"/>
    <property type="match status" value="1"/>
</dbReference>
<dbReference type="Pfam" id="PF00881">
    <property type="entry name" value="Nitroreductase"/>
    <property type="match status" value="1"/>
</dbReference>
<keyword evidence="2" id="KW-0560">Oxidoreductase</keyword>
<dbReference type="SUPFAM" id="SSF55469">
    <property type="entry name" value="FMN-dependent nitroreductase-like"/>
    <property type="match status" value="1"/>
</dbReference>
<dbReference type="RefSeq" id="WP_318650928.1">
    <property type="nucleotide sequence ID" value="NZ_CP137852.1"/>
</dbReference>
<gene>
    <name evidence="4" type="ORF">R9Z33_08860</name>
</gene>
<dbReference type="EMBL" id="CP137852">
    <property type="protein sequence ID" value="WPB86971.1"/>
    <property type="molecule type" value="Genomic_DNA"/>
</dbReference>
<organism evidence="4 5">
    <name type="scientific">Sediminicoccus rosea</name>
    <dbReference type="NCBI Taxonomy" id="1225128"/>
    <lineage>
        <taxon>Bacteria</taxon>
        <taxon>Pseudomonadati</taxon>
        <taxon>Pseudomonadota</taxon>
        <taxon>Alphaproteobacteria</taxon>
        <taxon>Acetobacterales</taxon>
        <taxon>Roseomonadaceae</taxon>
        <taxon>Sediminicoccus</taxon>
    </lineage>
</organism>
<evidence type="ECO:0000313" key="4">
    <source>
        <dbReference type="EMBL" id="WPB86971.1"/>
    </source>
</evidence>
<proteinExistence type="inferred from homology"/>
<comment type="similarity">
    <text evidence="1">Belongs to the nitroreductase family.</text>
</comment>